<dbReference type="SUPFAM" id="SSF103481">
    <property type="entry name" value="Multidrug resistance efflux transporter EmrE"/>
    <property type="match status" value="2"/>
</dbReference>
<dbReference type="InterPro" id="IPR030184">
    <property type="entry name" value="WAT1-related"/>
</dbReference>
<name>A0AAP0CV06_9ASTR</name>
<comment type="caution">
    <text evidence="8">The sequence shown here is derived from an EMBL/GenBank/DDBJ whole genome shotgun (WGS) entry which is preliminary data.</text>
</comment>
<comment type="similarity">
    <text evidence="2 6">Belongs to the drug/metabolite transporter (DMT) superfamily. Plant drug/metabolite exporter (P-DME) (TC 2.A.7.4) family.</text>
</comment>
<evidence type="ECO:0000313" key="8">
    <source>
        <dbReference type="EMBL" id="KAK9059769.1"/>
    </source>
</evidence>
<keyword evidence="3 6" id="KW-0812">Transmembrane</keyword>
<gene>
    <name evidence="8" type="ORF">SSX86_020473</name>
</gene>
<keyword evidence="4 6" id="KW-1133">Transmembrane helix</keyword>
<evidence type="ECO:0000256" key="4">
    <source>
        <dbReference type="ARBA" id="ARBA00022989"/>
    </source>
</evidence>
<dbReference type="GO" id="GO:0016020">
    <property type="term" value="C:membrane"/>
    <property type="evidence" value="ECO:0007669"/>
    <property type="project" value="UniProtKB-SubCell"/>
</dbReference>
<feature type="transmembrane region" description="Helical" evidence="6">
    <location>
        <begin position="308"/>
        <end position="329"/>
    </location>
</feature>
<feature type="transmembrane region" description="Helical" evidence="6">
    <location>
        <begin position="96"/>
        <end position="114"/>
    </location>
</feature>
<sequence length="414" mass="44868">MNILYINPFTCAHKIHTHKHTKRVQKHQNNMNFEKIKPYLYVIFLQFGNAGLVIIAKAALNHGMNHYTFATYRNLIAALVMAPFALVFERKGRPKLTFSIFLKIMLLGFLEPVVDQNLYYAGMKYTTATFAVAMTNIIPAMTFLMAWICRLEKVNIKKLHSIGKIVGTLVTVGGAMIMTVVVGPTIGLPWTKGSSPGHQQQAATHVSPGDNIKGSMMIIAGCLSWSCFYIVQAITLKSYPAELSLTALICAAGALQGSIVTVIAEKGNNEAWRLKLDAGLVTMVYGGVICSGMGYYLSGIAMKTKGPVFVTAFSPLSMVVVAVLGSIVLAESLNLGRVVGAVVIVIGLYLVIWGKSKDEISQPTSKCDPDELPAVIHQQIPMTVSSTRFGKQENGSVLIAMPPSDGPAKKTNDK</sequence>
<feature type="domain" description="EamA" evidence="7">
    <location>
        <begin position="39"/>
        <end position="170"/>
    </location>
</feature>
<dbReference type="Proteomes" id="UP001408789">
    <property type="component" value="Unassembled WGS sequence"/>
</dbReference>
<feature type="transmembrane region" description="Helical" evidence="6">
    <location>
        <begin position="214"/>
        <end position="231"/>
    </location>
</feature>
<feature type="transmembrane region" description="Helical" evidence="6">
    <location>
        <begin position="72"/>
        <end position="89"/>
    </location>
</feature>
<keyword evidence="9" id="KW-1185">Reference proteome</keyword>
<proteinExistence type="inferred from homology"/>
<feature type="domain" description="EamA" evidence="7">
    <location>
        <begin position="213"/>
        <end position="352"/>
    </location>
</feature>
<dbReference type="InterPro" id="IPR037185">
    <property type="entry name" value="EmrE-like"/>
</dbReference>
<evidence type="ECO:0000256" key="3">
    <source>
        <dbReference type="ARBA" id="ARBA00022692"/>
    </source>
</evidence>
<protein>
    <recommendedName>
        <fullName evidence="6">WAT1-related protein</fullName>
    </recommendedName>
</protein>
<dbReference type="PANTHER" id="PTHR31218">
    <property type="entry name" value="WAT1-RELATED PROTEIN"/>
    <property type="match status" value="1"/>
</dbReference>
<evidence type="ECO:0000256" key="2">
    <source>
        <dbReference type="ARBA" id="ARBA00007635"/>
    </source>
</evidence>
<organism evidence="8 9">
    <name type="scientific">Deinandra increscens subsp. villosa</name>
    <dbReference type="NCBI Taxonomy" id="3103831"/>
    <lineage>
        <taxon>Eukaryota</taxon>
        <taxon>Viridiplantae</taxon>
        <taxon>Streptophyta</taxon>
        <taxon>Embryophyta</taxon>
        <taxon>Tracheophyta</taxon>
        <taxon>Spermatophyta</taxon>
        <taxon>Magnoliopsida</taxon>
        <taxon>eudicotyledons</taxon>
        <taxon>Gunneridae</taxon>
        <taxon>Pentapetalae</taxon>
        <taxon>asterids</taxon>
        <taxon>campanulids</taxon>
        <taxon>Asterales</taxon>
        <taxon>Asteraceae</taxon>
        <taxon>Asteroideae</taxon>
        <taxon>Heliantheae alliance</taxon>
        <taxon>Madieae</taxon>
        <taxon>Madiinae</taxon>
        <taxon>Deinandra</taxon>
    </lineage>
</organism>
<comment type="subcellular location">
    <subcellularLocation>
        <location evidence="1 6">Membrane</location>
        <topology evidence="1 6">Multi-pass membrane protein</topology>
    </subcellularLocation>
</comment>
<dbReference type="AlphaFoldDB" id="A0AAP0CV06"/>
<evidence type="ECO:0000313" key="9">
    <source>
        <dbReference type="Proteomes" id="UP001408789"/>
    </source>
</evidence>
<evidence type="ECO:0000256" key="5">
    <source>
        <dbReference type="ARBA" id="ARBA00023136"/>
    </source>
</evidence>
<reference evidence="8 9" key="1">
    <citation type="submission" date="2024-04" db="EMBL/GenBank/DDBJ databases">
        <title>The reference genome of an endangered Asteraceae, Deinandra increscens subsp. villosa, native to the Central Coast of California.</title>
        <authorList>
            <person name="Guilliams M."/>
            <person name="Hasenstab-Lehman K."/>
            <person name="Meyer R."/>
            <person name="Mcevoy S."/>
        </authorList>
    </citation>
    <scope>NUCLEOTIDE SEQUENCE [LARGE SCALE GENOMIC DNA]</scope>
    <source>
        <tissue evidence="8">Leaf</tissue>
    </source>
</reference>
<evidence type="ECO:0000256" key="6">
    <source>
        <dbReference type="RuleBase" id="RU363077"/>
    </source>
</evidence>
<dbReference type="GO" id="GO:0022857">
    <property type="term" value="F:transmembrane transporter activity"/>
    <property type="evidence" value="ECO:0007669"/>
    <property type="project" value="InterPro"/>
</dbReference>
<feature type="transmembrane region" description="Helical" evidence="6">
    <location>
        <begin position="243"/>
        <end position="264"/>
    </location>
</feature>
<feature type="transmembrane region" description="Helical" evidence="6">
    <location>
        <begin position="161"/>
        <end position="186"/>
    </location>
</feature>
<dbReference type="EMBL" id="JBCNJP010000020">
    <property type="protein sequence ID" value="KAK9059769.1"/>
    <property type="molecule type" value="Genomic_DNA"/>
</dbReference>
<accession>A0AAP0CV06</accession>
<feature type="transmembrane region" description="Helical" evidence="6">
    <location>
        <begin position="126"/>
        <end position="149"/>
    </location>
</feature>
<dbReference type="Pfam" id="PF00892">
    <property type="entry name" value="EamA"/>
    <property type="match status" value="2"/>
</dbReference>
<feature type="transmembrane region" description="Helical" evidence="6">
    <location>
        <begin position="39"/>
        <end position="60"/>
    </location>
</feature>
<evidence type="ECO:0000256" key="1">
    <source>
        <dbReference type="ARBA" id="ARBA00004141"/>
    </source>
</evidence>
<feature type="transmembrane region" description="Helical" evidence="6">
    <location>
        <begin position="335"/>
        <end position="353"/>
    </location>
</feature>
<evidence type="ECO:0000259" key="7">
    <source>
        <dbReference type="Pfam" id="PF00892"/>
    </source>
</evidence>
<dbReference type="InterPro" id="IPR000620">
    <property type="entry name" value="EamA_dom"/>
</dbReference>
<keyword evidence="5 6" id="KW-0472">Membrane</keyword>
<feature type="transmembrane region" description="Helical" evidence="6">
    <location>
        <begin position="276"/>
        <end position="296"/>
    </location>
</feature>